<dbReference type="EMBL" id="GGEC01035309">
    <property type="protein sequence ID" value="MBX15793.1"/>
    <property type="molecule type" value="Transcribed_RNA"/>
</dbReference>
<dbReference type="AlphaFoldDB" id="A0A2P2LCU2"/>
<evidence type="ECO:0000256" key="1">
    <source>
        <dbReference type="SAM" id="MobiDB-lite"/>
    </source>
</evidence>
<feature type="region of interest" description="Disordered" evidence="1">
    <location>
        <begin position="1"/>
        <end position="25"/>
    </location>
</feature>
<organism evidence="2">
    <name type="scientific">Rhizophora mucronata</name>
    <name type="common">Asiatic mangrove</name>
    <dbReference type="NCBI Taxonomy" id="61149"/>
    <lineage>
        <taxon>Eukaryota</taxon>
        <taxon>Viridiplantae</taxon>
        <taxon>Streptophyta</taxon>
        <taxon>Embryophyta</taxon>
        <taxon>Tracheophyta</taxon>
        <taxon>Spermatophyta</taxon>
        <taxon>Magnoliopsida</taxon>
        <taxon>eudicotyledons</taxon>
        <taxon>Gunneridae</taxon>
        <taxon>Pentapetalae</taxon>
        <taxon>rosids</taxon>
        <taxon>fabids</taxon>
        <taxon>Malpighiales</taxon>
        <taxon>Rhizophoraceae</taxon>
        <taxon>Rhizophora</taxon>
    </lineage>
</organism>
<accession>A0A2P2LCU2</accession>
<evidence type="ECO:0000313" key="2">
    <source>
        <dbReference type="EMBL" id="MBX15793.1"/>
    </source>
</evidence>
<protein>
    <submittedName>
        <fullName evidence="2">Uncharacterized protein</fullName>
    </submittedName>
</protein>
<sequence length="25" mass="3063">MKKNKSESSFSKDRKQENYLDMKLQ</sequence>
<reference evidence="2" key="1">
    <citation type="submission" date="2018-02" db="EMBL/GenBank/DDBJ databases">
        <title>Rhizophora mucronata_Transcriptome.</title>
        <authorList>
            <person name="Meera S.P."/>
            <person name="Sreeshan A."/>
            <person name="Augustine A."/>
        </authorList>
    </citation>
    <scope>NUCLEOTIDE SEQUENCE</scope>
    <source>
        <tissue evidence="2">Leaf</tissue>
    </source>
</reference>
<proteinExistence type="predicted"/>
<name>A0A2P2LCU2_RHIMU</name>